<feature type="region of interest" description="Disordered" evidence="1">
    <location>
        <begin position="122"/>
        <end position="190"/>
    </location>
</feature>
<feature type="compositionally biased region" description="Basic and acidic residues" evidence="1">
    <location>
        <begin position="141"/>
        <end position="162"/>
    </location>
</feature>
<gene>
    <name evidence="2" type="ORF">GGD50_006598</name>
</gene>
<accession>A0A7W8XYJ2</accession>
<sequence length="190" mass="21003">MMMNLVPPGSIKARWEPTDFLRVTMSTKGAVHAVPINTIQDLRRIEELKAAARYTLEDVVASANEAAWGTREVLVAPHSLEDVNSADRILLAIGQLAMRFANRSGTVNSMEERRRQSLFLRRTSNLMEKTMSTNDTNATPEQRRPKDVSPVPEKPEKADKESLAPATVQPAGSKDESERPIVDPITGVAK</sequence>
<evidence type="ECO:0000256" key="1">
    <source>
        <dbReference type="SAM" id="MobiDB-lite"/>
    </source>
</evidence>
<organism evidence="2 3">
    <name type="scientific">Rhizobium paranaense</name>
    <dbReference type="NCBI Taxonomy" id="1650438"/>
    <lineage>
        <taxon>Bacteria</taxon>
        <taxon>Pseudomonadati</taxon>
        <taxon>Pseudomonadota</taxon>
        <taxon>Alphaproteobacteria</taxon>
        <taxon>Hyphomicrobiales</taxon>
        <taxon>Rhizobiaceae</taxon>
        <taxon>Rhizobium/Agrobacterium group</taxon>
        <taxon>Rhizobium</taxon>
    </lineage>
</organism>
<dbReference type="EMBL" id="JACHBI010000030">
    <property type="protein sequence ID" value="MBB5577942.1"/>
    <property type="molecule type" value="Genomic_DNA"/>
</dbReference>
<evidence type="ECO:0000313" key="2">
    <source>
        <dbReference type="EMBL" id="MBB5577942.1"/>
    </source>
</evidence>
<dbReference type="Proteomes" id="UP000549882">
    <property type="component" value="Unassembled WGS sequence"/>
</dbReference>
<reference evidence="2 3" key="1">
    <citation type="submission" date="2020-08" db="EMBL/GenBank/DDBJ databases">
        <title>Genomic Encyclopedia of Type Strains, Phase IV (KMG-V): Genome sequencing to study the core and pangenomes of soil and plant-associated prokaryotes.</title>
        <authorList>
            <person name="Whitman W."/>
        </authorList>
    </citation>
    <scope>NUCLEOTIDE SEQUENCE [LARGE SCALE GENOMIC DNA]</scope>
    <source>
        <strain evidence="2 3">SEMIA 4064</strain>
    </source>
</reference>
<comment type="caution">
    <text evidence="2">The sequence shown here is derived from an EMBL/GenBank/DDBJ whole genome shotgun (WGS) entry which is preliminary data.</text>
</comment>
<evidence type="ECO:0000313" key="3">
    <source>
        <dbReference type="Proteomes" id="UP000549882"/>
    </source>
</evidence>
<protein>
    <submittedName>
        <fullName evidence="2">Uncharacterized protein</fullName>
    </submittedName>
</protein>
<feature type="compositionally biased region" description="Polar residues" evidence="1">
    <location>
        <begin position="122"/>
        <end position="140"/>
    </location>
</feature>
<keyword evidence="3" id="KW-1185">Reference proteome</keyword>
<proteinExistence type="predicted"/>
<dbReference type="AlphaFoldDB" id="A0A7W8XYJ2"/>
<name>A0A7W8XYJ2_9HYPH</name>